<dbReference type="PANTHER" id="PTHR31361">
    <property type="entry name" value="BETA-GLUCAN SYNTHESIS-ASSOCIATED PROTEIN KRE6-RELATED"/>
    <property type="match status" value="1"/>
</dbReference>
<keyword evidence="6" id="KW-0735">Signal-anchor</keyword>
<keyword evidence="9" id="KW-0325">Glycoprotein</keyword>
<dbReference type="SUPFAM" id="SSF49899">
    <property type="entry name" value="Concanavalin A-like lectins/glucanases"/>
    <property type="match status" value="1"/>
</dbReference>
<gene>
    <name evidence="14" type="ORF">GQ26_0390560</name>
</gene>
<dbReference type="PANTHER" id="PTHR31361:SF1">
    <property type="entry name" value="BETA-GLUCAN SYNTHESIS-ASSOCIATED PROTEIN KRE6-RELATED"/>
    <property type="match status" value="1"/>
</dbReference>
<evidence type="ECO:0000256" key="5">
    <source>
        <dbReference type="ARBA" id="ARBA00022692"/>
    </source>
</evidence>
<feature type="domain" description="GH16" evidence="13">
    <location>
        <begin position="185"/>
        <end position="626"/>
    </location>
</feature>
<evidence type="ECO:0000256" key="7">
    <source>
        <dbReference type="ARBA" id="ARBA00022989"/>
    </source>
</evidence>
<evidence type="ECO:0000256" key="3">
    <source>
        <dbReference type="ARBA" id="ARBA00010962"/>
    </source>
</evidence>
<dbReference type="InterPro" id="IPR000757">
    <property type="entry name" value="Beta-glucanase-like"/>
</dbReference>
<keyword evidence="10" id="KW-0961">Cell wall biogenesis/degradation</keyword>
<evidence type="ECO:0000256" key="12">
    <source>
        <dbReference type="SAM" id="Phobius"/>
    </source>
</evidence>
<sequence>MAEDIKHKLTTRSTRSTPHIRLNSGRHEPFVDMEDDGRERLKHTLSARSTRRSPVPSVIRHSAGPSTITALTPGGDGLMSPPLISPTESSELLFPPPRKVRRSRESPERSKSPSMISYSCTSWDDSHSDLSQDSRGYAFYPFADSRAPSHASSDDENVNTQTVSEKYNIMPTEGLLLFPEDVEKDDYLHNPDPADRERDCDICNNRGLANVGGLALLVTGIVALFIIYPVTTFVDGVVQSSRDPCTLDPMCISMTRPLLKNVRTGLIDPMTPSSAMTKKAADGTEWQLVFSDEFNTPGRTFYEGDDPFFQGVDLWYGVTEDLEWYDPDAITTSNGVLEIHFDSYDNHNLSFRSGMLQSWNQMCFSGGRLEASISLPGRGDTSGFWPGFWAMGNLGRAGYAATTDGMWPYSYDDICDVGITANQSSTDGLSFLPGMRLPACTCPGVDHPSPGKSRGAPEIDVIEASVTVLDEMQDRIGVVSQSLQLAPYDTWYLPDYDFTAVYNPSITEINTYRGGPFQQVASGLTNLNNNWYDGKEYQIYAFEYAPGANGNVTWFVGSEKTWTIDAKAVRPNGNIGQRVIPVEPMYPILNFGMSPSFAMLNWTGLAETWPATMRVDYIRIYQDPNEISITCDPVGYGTTEYIKQHPEAYHNPNLTLWSQTGYDWPKNSFVDGC</sequence>
<dbReference type="InterPro" id="IPR013320">
    <property type="entry name" value="ConA-like_dom_sf"/>
</dbReference>
<dbReference type="EMBL" id="JPOX01000039">
    <property type="protein sequence ID" value="KFX42991.1"/>
    <property type="molecule type" value="Genomic_DNA"/>
</dbReference>
<dbReference type="AlphaFoldDB" id="A0A093USX2"/>
<keyword evidence="7 12" id="KW-1133">Transmembrane helix</keyword>
<dbReference type="EMBL" id="JPOX01000039">
    <property type="protein sequence ID" value="KFX42990.1"/>
    <property type="molecule type" value="Genomic_DNA"/>
</dbReference>
<dbReference type="GO" id="GO:0005789">
    <property type="term" value="C:endoplasmic reticulum membrane"/>
    <property type="evidence" value="ECO:0007669"/>
    <property type="project" value="TreeGrafter"/>
</dbReference>
<comment type="similarity">
    <text evidence="3">Belongs to the SKN1/KRE6 family.</text>
</comment>
<accession>A0A093USX2</accession>
<evidence type="ECO:0000259" key="13">
    <source>
        <dbReference type="PROSITE" id="PS51762"/>
    </source>
</evidence>
<dbReference type="GO" id="GO:0031505">
    <property type="term" value="P:fungal-type cell wall organization"/>
    <property type="evidence" value="ECO:0007669"/>
    <property type="project" value="TreeGrafter"/>
</dbReference>
<dbReference type="GO" id="GO:0015926">
    <property type="term" value="F:glucosidase activity"/>
    <property type="evidence" value="ECO:0007669"/>
    <property type="project" value="TreeGrafter"/>
</dbReference>
<feature type="transmembrane region" description="Helical" evidence="12">
    <location>
        <begin position="208"/>
        <end position="230"/>
    </location>
</feature>
<dbReference type="CDD" id="cd02180">
    <property type="entry name" value="GH16_fungal_KRE6_glucanase"/>
    <property type="match status" value="1"/>
</dbReference>
<dbReference type="GO" id="GO:0005886">
    <property type="term" value="C:plasma membrane"/>
    <property type="evidence" value="ECO:0007669"/>
    <property type="project" value="UniProtKB-SubCell"/>
</dbReference>
<keyword evidence="5 12" id="KW-0812">Transmembrane</keyword>
<evidence type="ECO:0000256" key="2">
    <source>
        <dbReference type="ARBA" id="ARBA00004609"/>
    </source>
</evidence>
<evidence type="ECO:0000313" key="14">
    <source>
        <dbReference type="EMBL" id="KFX42990.1"/>
    </source>
</evidence>
<dbReference type="Gene3D" id="2.60.120.200">
    <property type="match status" value="1"/>
</dbReference>
<proteinExistence type="inferred from homology"/>
<name>A0A093USX2_TALMA</name>
<evidence type="ECO:0000256" key="1">
    <source>
        <dbReference type="ARBA" id="ARBA00004606"/>
    </source>
</evidence>
<protein>
    <submittedName>
        <fullName evidence="14">Beta-glucan synthesis-associated protein KRE6</fullName>
    </submittedName>
</protein>
<organism evidence="14">
    <name type="scientific">Talaromyces marneffei PM1</name>
    <dbReference type="NCBI Taxonomy" id="1077442"/>
    <lineage>
        <taxon>Eukaryota</taxon>
        <taxon>Fungi</taxon>
        <taxon>Dikarya</taxon>
        <taxon>Ascomycota</taxon>
        <taxon>Pezizomycotina</taxon>
        <taxon>Eurotiomycetes</taxon>
        <taxon>Eurotiomycetidae</taxon>
        <taxon>Eurotiales</taxon>
        <taxon>Trichocomaceae</taxon>
        <taxon>Talaromyces</taxon>
        <taxon>Talaromyces sect. Talaromyces</taxon>
    </lineage>
</organism>
<evidence type="ECO:0000256" key="6">
    <source>
        <dbReference type="ARBA" id="ARBA00022968"/>
    </source>
</evidence>
<evidence type="ECO:0000256" key="4">
    <source>
        <dbReference type="ARBA" id="ARBA00022475"/>
    </source>
</evidence>
<evidence type="ECO:0000256" key="8">
    <source>
        <dbReference type="ARBA" id="ARBA00023136"/>
    </source>
</evidence>
<dbReference type="InterPro" id="IPR005629">
    <property type="entry name" value="Skn1/Kre6/Sbg1"/>
</dbReference>
<dbReference type="GO" id="GO:0006078">
    <property type="term" value="P:(1-&gt;6)-beta-D-glucan biosynthetic process"/>
    <property type="evidence" value="ECO:0007669"/>
    <property type="project" value="TreeGrafter"/>
</dbReference>
<dbReference type="HOGENOM" id="CLU_010811_4_1_1"/>
<dbReference type="PROSITE" id="PS51762">
    <property type="entry name" value="GH16_2"/>
    <property type="match status" value="1"/>
</dbReference>
<dbReference type="eggNOG" id="ENOG502QR13">
    <property type="taxonomic scope" value="Eukaryota"/>
</dbReference>
<evidence type="ECO:0000256" key="11">
    <source>
        <dbReference type="SAM" id="MobiDB-lite"/>
    </source>
</evidence>
<reference key="1">
    <citation type="journal article" date="2014" name="PLoS Genet.">
        <title>Signature Gene Expression Reveals Novel Clues to the Molecular Mechanisms of Dimorphic Transition in Penicillium marneffei.</title>
        <authorList>
            <person name="Yang E."/>
            <person name="Wang G."/>
            <person name="Cai J."/>
            <person name="Woo P.C."/>
            <person name="Lau S.K."/>
            <person name="Yuen K.-Y."/>
            <person name="Chow W.-N."/>
            <person name="Lin X."/>
        </authorList>
    </citation>
    <scope>NUCLEOTIDE SEQUENCE [LARGE SCALE GENOMIC DNA]</scope>
    <source>
        <strain>PM1</strain>
    </source>
</reference>
<reference evidence="14" key="2">
    <citation type="journal article" date="2014" name="PLoS Genet.">
        <title>Signature gene expression reveals novel clues to the molecular mechanisms of dimorphic transition in Penicillium marneffei.</title>
        <authorList>
            <person name="Yang E."/>
            <person name="Wang G."/>
            <person name="Cai J."/>
            <person name="Woo P.C."/>
            <person name="Lau S.K."/>
            <person name="Yuen K.-Y."/>
            <person name="Chow W.-N."/>
            <person name="Lin X."/>
        </authorList>
    </citation>
    <scope>NUCLEOTIDE SEQUENCE</scope>
    <source>
        <strain evidence="14">PM1</strain>
    </source>
</reference>
<feature type="region of interest" description="Disordered" evidence="11">
    <location>
        <begin position="1"/>
        <end position="118"/>
    </location>
</feature>
<comment type="subcellular location">
    <subcellularLocation>
        <location evidence="2">Cell membrane</location>
        <topology evidence="2">Lipid-anchor</topology>
        <topology evidence="2">GPI-anchor</topology>
    </subcellularLocation>
    <subcellularLocation>
        <location evidence="1">Membrane</location>
        <topology evidence="1">Single-pass type II membrane protein</topology>
    </subcellularLocation>
</comment>
<keyword evidence="8 12" id="KW-0472">Membrane</keyword>
<feature type="compositionally biased region" description="Basic residues" evidence="11">
    <location>
        <begin position="40"/>
        <end position="51"/>
    </location>
</feature>
<evidence type="ECO:0000256" key="9">
    <source>
        <dbReference type="ARBA" id="ARBA00023180"/>
    </source>
</evidence>
<evidence type="ECO:0000256" key="10">
    <source>
        <dbReference type="ARBA" id="ARBA00023316"/>
    </source>
</evidence>
<keyword evidence="4" id="KW-1003">Cell membrane</keyword>
<comment type="caution">
    <text evidence="14">The sequence shown here is derived from an EMBL/GenBank/DDBJ whole genome shotgun (WGS) entry which is preliminary data.</text>
</comment>
<dbReference type="Pfam" id="PF03935">
    <property type="entry name" value="SKN1_KRE6_Sbg1"/>
    <property type="match status" value="1"/>
</dbReference>